<reference evidence="2" key="1">
    <citation type="submission" date="2021-02" db="EMBL/GenBank/DDBJ databases">
        <authorList>
            <person name="Nowell W R."/>
        </authorList>
    </citation>
    <scope>NUCLEOTIDE SEQUENCE</scope>
</reference>
<dbReference type="InterPro" id="IPR012674">
    <property type="entry name" value="Calycin"/>
</dbReference>
<protein>
    <submittedName>
        <fullName evidence="2">Uncharacterized protein</fullName>
    </submittedName>
</protein>
<dbReference type="AlphaFoldDB" id="A0A815ZQ91"/>
<gene>
    <name evidence="2" type="ORF">JXQ802_LOCUS46670</name>
    <name evidence="1" type="ORF">PYM288_LOCUS30882</name>
</gene>
<evidence type="ECO:0000313" key="1">
    <source>
        <dbReference type="EMBL" id="CAF1320404.1"/>
    </source>
</evidence>
<keyword evidence="3" id="KW-1185">Reference proteome</keyword>
<dbReference type="EMBL" id="CAJNOH010003019">
    <property type="protein sequence ID" value="CAF1320404.1"/>
    <property type="molecule type" value="Genomic_DNA"/>
</dbReference>
<accession>A0A815ZQ91</accession>
<dbReference type="GO" id="GO:0008289">
    <property type="term" value="F:lipid binding"/>
    <property type="evidence" value="ECO:0007669"/>
    <property type="project" value="UniProtKB-KW"/>
</dbReference>
<dbReference type="Gene3D" id="2.40.128.20">
    <property type="match status" value="1"/>
</dbReference>
<comment type="caution">
    <text evidence="2">The sequence shown here is derived from an EMBL/GenBank/DDBJ whole genome shotgun (WGS) entry which is preliminary data.</text>
</comment>
<evidence type="ECO:0000313" key="2">
    <source>
        <dbReference type="EMBL" id="CAF1585410.1"/>
    </source>
</evidence>
<dbReference type="SUPFAM" id="SSF50814">
    <property type="entry name" value="Lipocalins"/>
    <property type="match status" value="1"/>
</dbReference>
<dbReference type="Proteomes" id="UP000663854">
    <property type="component" value="Unassembled WGS sequence"/>
</dbReference>
<name>A0A815ZQ91_9BILA</name>
<dbReference type="Proteomes" id="UP000663870">
    <property type="component" value="Unassembled WGS sequence"/>
</dbReference>
<organism evidence="2 3">
    <name type="scientific">Rotaria sordida</name>
    <dbReference type="NCBI Taxonomy" id="392033"/>
    <lineage>
        <taxon>Eukaryota</taxon>
        <taxon>Metazoa</taxon>
        <taxon>Spiralia</taxon>
        <taxon>Gnathifera</taxon>
        <taxon>Rotifera</taxon>
        <taxon>Eurotatoria</taxon>
        <taxon>Bdelloidea</taxon>
        <taxon>Philodinida</taxon>
        <taxon>Philodinidae</taxon>
        <taxon>Rotaria</taxon>
    </lineage>
</organism>
<proteinExistence type="predicted"/>
<dbReference type="EMBL" id="CAJNOL010004304">
    <property type="protein sequence ID" value="CAF1585410.1"/>
    <property type="molecule type" value="Genomic_DNA"/>
</dbReference>
<sequence>DYDNYALTYRCLTPDYNLNKPCLQRELHLFSRKPYLEKQYLVQLERYIINVLCINSNDIIKTTHRRPFCYPIEDFGSNPPRH</sequence>
<feature type="non-terminal residue" evidence="2">
    <location>
        <position position="1"/>
    </location>
</feature>
<evidence type="ECO:0000313" key="3">
    <source>
        <dbReference type="Proteomes" id="UP000663870"/>
    </source>
</evidence>